<gene>
    <name evidence="1" type="ORF">QFC19_008679</name>
</gene>
<evidence type="ECO:0000313" key="2">
    <source>
        <dbReference type="Proteomes" id="UP001241377"/>
    </source>
</evidence>
<protein>
    <submittedName>
        <fullName evidence="1">Uncharacterized protein</fullName>
    </submittedName>
</protein>
<comment type="caution">
    <text evidence="1">The sequence shown here is derived from an EMBL/GenBank/DDBJ whole genome shotgun (WGS) entry which is preliminary data.</text>
</comment>
<proteinExistence type="predicted"/>
<dbReference type="EMBL" id="JASBWR010000133">
    <property type="protein sequence ID" value="KAJ9092641.1"/>
    <property type="molecule type" value="Genomic_DNA"/>
</dbReference>
<organism evidence="1 2">
    <name type="scientific">Naganishia cerealis</name>
    <dbReference type="NCBI Taxonomy" id="610337"/>
    <lineage>
        <taxon>Eukaryota</taxon>
        <taxon>Fungi</taxon>
        <taxon>Dikarya</taxon>
        <taxon>Basidiomycota</taxon>
        <taxon>Agaricomycotina</taxon>
        <taxon>Tremellomycetes</taxon>
        <taxon>Filobasidiales</taxon>
        <taxon>Filobasidiaceae</taxon>
        <taxon>Naganishia</taxon>
    </lineage>
</organism>
<reference evidence="1" key="1">
    <citation type="submission" date="2023-04" db="EMBL/GenBank/DDBJ databases">
        <title>Draft Genome sequencing of Naganishia species isolated from polar environments using Oxford Nanopore Technology.</title>
        <authorList>
            <person name="Leo P."/>
            <person name="Venkateswaran K."/>
        </authorList>
    </citation>
    <scope>NUCLEOTIDE SEQUENCE</scope>
    <source>
        <strain evidence="1">MNA-CCFEE 5261</strain>
    </source>
</reference>
<dbReference type="Proteomes" id="UP001241377">
    <property type="component" value="Unassembled WGS sequence"/>
</dbReference>
<evidence type="ECO:0000313" key="1">
    <source>
        <dbReference type="EMBL" id="KAJ9092641.1"/>
    </source>
</evidence>
<sequence>MDTSTATAFHLRLQWLEAILSNPESTVRQSLLFPQHPSLLNTTPGGQAGREEDESSHDKDVTNRTGDLFQQLREAVLDSGHDSLRRLVDEYDSFATVLFPIVPSPEPNQQSGSPTGTSSNPRRTTPSDTLALSPADLIPAATKLELVLGATDDLKDAERMLREIEVLLEREVDGSGDLACGCMTEFIR</sequence>
<name>A0ACC2V1A1_9TREE</name>
<accession>A0ACC2V1A1</accession>
<keyword evidence="2" id="KW-1185">Reference proteome</keyword>